<feature type="region of interest" description="Disordered" evidence="1">
    <location>
        <begin position="1"/>
        <end position="44"/>
    </location>
</feature>
<feature type="region of interest" description="Disordered" evidence="1">
    <location>
        <begin position="241"/>
        <end position="289"/>
    </location>
</feature>
<dbReference type="STRING" id="5217.A0A4Q1BM10"/>
<dbReference type="Proteomes" id="UP000289152">
    <property type="component" value="Unassembled WGS sequence"/>
</dbReference>
<proteinExistence type="predicted"/>
<dbReference type="Gene3D" id="3.40.50.150">
    <property type="entry name" value="Vaccinia Virus protein VP39"/>
    <property type="match status" value="1"/>
</dbReference>
<keyword evidence="3" id="KW-1185">Reference proteome</keyword>
<dbReference type="VEuPathDB" id="FungiDB:TREMEDRAFT_57113"/>
<feature type="region of interest" description="Disordered" evidence="1">
    <location>
        <begin position="176"/>
        <end position="228"/>
    </location>
</feature>
<evidence type="ECO:0000256" key="1">
    <source>
        <dbReference type="SAM" id="MobiDB-lite"/>
    </source>
</evidence>
<reference evidence="2 3" key="1">
    <citation type="submission" date="2016-06" db="EMBL/GenBank/DDBJ databases">
        <title>Evolution of pathogenesis and genome organization in the Tremellales.</title>
        <authorList>
            <person name="Cuomo C."/>
            <person name="Litvintseva A."/>
            <person name="Heitman J."/>
            <person name="Chen Y."/>
            <person name="Sun S."/>
            <person name="Springer D."/>
            <person name="Dromer F."/>
            <person name="Young S."/>
            <person name="Zeng Q."/>
            <person name="Chapman S."/>
            <person name="Gujja S."/>
            <person name="Saif S."/>
            <person name="Birren B."/>
        </authorList>
    </citation>
    <scope>NUCLEOTIDE SEQUENCE [LARGE SCALE GENOMIC DNA]</scope>
    <source>
        <strain evidence="2 3">ATCC 28783</strain>
    </source>
</reference>
<feature type="region of interest" description="Disordered" evidence="1">
    <location>
        <begin position="587"/>
        <end position="639"/>
    </location>
</feature>
<name>A0A4Q1BM10_TREME</name>
<accession>A0A4Q1BM10</accession>
<gene>
    <name evidence="2" type="ORF">M231_03904</name>
</gene>
<feature type="region of interest" description="Disordered" evidence="1">
    <location>
        <begin position="79"/>
        <end position="107"/>
    </location>
</feature>
<evidence type="ECO:0000313" key="3">
    <source>
        <dbReference type="Proteomes" id="UP000289152"/>
    </source>
</evidence>
<dbReference type="AlphaFoldDB" id="A0A4Q1BM10"/>
<dbReference type="InterPro" id="IPR029063">
    <property type="entry name" value="SAM-dependent_MTases_sf"/>
</dbReference>
<dbReference type="EMBL" id="SDIL01000041">
    <property type="protein sequence ID" value="RXK38848.1"/>
    <property type="molecule type" value="Genomic_DNA"/>
</dbReference>
<feature type="compositionally biased region" description="Low complexity" evidence="1">
    <location>
        <begin position="612"/>
        <end position="628"/>
    </location>
</feature>
<feature type="compositionally biased region" description="Low complexity" evidence="1">
    <location>
        <begin position="7"/>
        <end position="19"/>
    </location>
</feature>
<dbReference type="InParanoid" id="A0A4Q1BM10"/>
<feature type="region of interest" description="Disordered" evidence="1">
    <location>
        <begin position="302"/>
        <end position="335"/>
    </location>
</feature>
<dbReference type="OrthoDB" id="2561385at2759"/>
<organism evidence="2 3">
    <name type="scientific">Tremella mesenterica</name>
    <name type="common">Jelly fungus</name>
    <dbReference type="NCBI Taxonomy" id="5217"/>
    <lineage>
        <taxon>Eukaryota</taxon>
        <taxon>Fungi</taxon>
        <taxon>Dikarya</taxon>
        <taxon>Basidiomycota</taxon>
        <taxon>Agaricomycotina</taxon>
        <taxon>Tremellomycetes</taxon>
        <taxon>Tremellales</taxon>
        <taxon>Tremellaceae</taxon>
        <taxon>Tremella</taxon>
    </lineage>
</organism>
<evidence type="ECO:0000313" key="2">
    <source>
        <dbReference type="EMBL" id="RXK38848.1"/>
    </source>
</evidence>
<sequence>MADHTTPVAVPGVPVPRAASISPDTPLSGGGFHHRPRSDAQTPRRAHFMTPLSPISYSTPQQAIGFHRPSSPLVREQGRFSMGDPPVPGDEYTLPPAAGPSSRRTPDHVTAYRYPAQTSGANRGEQMIRGRSVSGYHGTRCSPHCTAARQPYLFLNSAISRASVLNLRQIEGGRREHIPVHNHIPQPPASPAKRPSSNINLQARRRRVSSHGPSADVGAEPPPLVIDSRRLQIPAVPVTPAESRRFDVPQNDLSIPPTSPHVRPGSVSSPAILPERYPEPPGLPRASSESALDDLTYISRQESTSFSPSGDPSIRHPRTSVPNAPAVSRSDDLHRADLAGKTDRTGSLRRFFANSKDLSSYLSPQMSARMKLFLPPDLLENPSEHSATKDDLSSEQFWSFFWPLSDVMSQAVGRLLEGATAKERMVQIAEYGCNTDEPNLSVLSIVRTMEELSKQSGLSPSIVVTHQCPITFDSRALQRALDSEERSYRRGKSAPQMLTSFAFAPFGQVVFAPRSVDIGISGGELTRLHSLPAVPPSFPLASRKADHRERIAHQDLMRWLHARSLEMTPGGYLAMYYCLRRTYSPNDTTSSTSTSTRHPSQKHTDKAASLDSIISPRPTSPSSVSTTSGDGTALVGPPLQEPPIVNGHPQKILWDIWQAMHSAMASALQPAVVLGEIGPKVAPRILDVPFWPRTLAESQKSLSGLDDWEILREEVIDHNDGISMEERRDWMQAGLRIHRLTHPAWTALCAGEIDRPTYARRIAAWVSSVYETHMKQVLRTHGDRDVGHAEMTVSDTFRILVDKCEAGVLDALQLDIGIVLLRRK</sequence>
<comment type="caution">
    <text evidence="2">The sequence shown here is derived from an EMBL/GenBank/DDBJ whole genome shotgun (WGS) entry which is preliminary data.</text>
</comment>
<protein>
    <submittedName>
        <fullName evidence="2">Uncharacterized protein</fullName>
    </submittedName>
</protein>